<protein>
    <submittedName>
        <fullName evidence="3">Aminoglycoside phosphotransferase family protein</fullName>
        <ecNumber evidence="3">2.7.1.-</ecNumber>
    </submittedName>
</protein>
<keyword evidence="3" id="KW-0808">Transferase</keyword>
<proteinExistence type="predicted"/>
<evidence type="ECO:0000313" key="4">
    <source>
        <dbReference type="Proteomes" id="UP001589568"/>
    </source>
</evidence>
<organism evidence="3 4">
    <name type="scientific">Nonomuraea salmonea</name>
    <dbReference type="NCBI Taxonomy" id="46181"/>
    <lineage>
        <taxon>Bacteria</taxon>
        <taxon>Bacillati</taxon>
        <taxon>Actinomycetota</taxon>
        <taxon>Actinomycetes</taxon>
        <taxon>Streptosporangiales</taxon>
        <taxon>Streptosporangiaceae</taxon>
        <taxon>Nonomuraea</taxon>
    </lineage>
</organism>
<dbReference type="GO" id="GO:0016740">
    <property type="term" value="F:transferase activity"/>
    <property type="evidence" value="ECO:0007669"/>
    <property type="project" value="UniProtKB-KW"/>
</dbReference>
<gene>
    <name evidence="3" type="ORF">ACFFR3_47980</name>
</gene>
<sequence>MTCPDPALPDPPSLTKGSGDPAKLRHVLEALASVDVTRLADVLDEPHAYADRDRWAELLTEEVVPRLPARLRTEARRRVDAALGLDDVPPSLVHGDLAAGNMHWSAGGELIGVLDWDLAQPFDPAIDAACLAWHGWDTLRQAVDAATYRRARVWAATFGIEQVAAALAAGEPPDVIERYVESATQWLEKALAQPVTPEK</sequence>
<name>A0ABV5P3X8_9ACTN</name>
<dbReference type="Proteomes" id="UP001589568">
    <property type="component" value="Unassembled WGS sequence"/>
</dbReference>
<dbReference type="SUPFAM" id="SSF56112">
    <property type="entry name" value="Protein kinase-like (PK-like)"/>
    <property type="match status" value="1"/>
</dbReference>
<reference evidence="3 4" key="1">
    <citation type="submission" date="2024-09" db="EMBL/GenBank/DDBJ databases">
        <authorList>
            <person name="Sun Q."/>
            <person name="Mori K."/>
        </authorList>
    </citation>
    <scope>NUCLEOTIDE SEQUENCE [LARGE SCALE GENOMIC DNA]</scope>
    <source>
        <strain evidence="3 4">JCM 3324</strain>
    </source>
</reference>
<feature type="region of interest" description="Disordered" evidence="1">
    <location>
        <begin position="1"/>
        <end position="20"/>
    </location>
</feature>
<feature type="domain" description="Aminoglycoside phosphotransferase" evidence="2">
    <location>
        <begin position="27"/>
        <end position="153"/>
    </location>
</feature>
<dbReference type="EMBL" id="JBHMCF010000061">
    <property type="protein sequence ID" value="MFB9477283.1"/>
    <property type="molecule type" value="Genomic_DNA"/>
</dbReference>
<dbReference type="RefSeq" id="WP_379485357.1">
    <property type="nucleotide sequence ID" value="NZ_JBHMCF010000061.1"/>
</dbReference>
<keyword evidence="4" id="KW-1185">Reference proteome</keyword>
<evidence type="ECO:0000256" key="1">
    <source>
        <dbReference type="SAM" id="MobiDB-lite"/>
    </source>
</evidence>
<comment type="caution">
    <text evidence="3">The sequence shown here is derived from an EMBL/GenBank/DDBJ whole genome shotgun (WGS) entry which is preliminary data.</text>
</comment>
<evidence type="ECO:0000259" key="2">
    <source>
        <dbReference type="Pfam" id="PF01636"/>
    </source>
</evidence>
<dbReference type="InterPro" id="IPR002575">
    <property type="entry name" value="Aminoglycoside_PTrfase"/>
</dbReference>
<evidence type="ECO:0000313" key="3">
    <source>
        <dbReference type="EMBL" id="MFB9477283.1"/>
    </source>
</evidence>
<feature type="compositionally biased region" description="Pro residues" evidence="1">
    <location>
        <begin position="1"/>
        <end position="12"/>
    </location>
</feature>
<dbReference type="InterPro" id="IPR011009">
    <property type="entry name" value="Kinase-like_dom_sf"/>
</dbReference>
<dbReference type="Pfam" id="PF01636">
    <property type="entry name" value="APH"/>
    <property type="match status" value="1"/>
</dbReference>
<accession>A0ABV5P3X8</accession>
<dbReference type="EC" id="2.7.1.-" evidence="3"/>
<dbReference type="Gene3D" id="3.90.1200.10">
    <property type="match status" value="1"/>
</dbReference>